<dbReference type="SMART" id="SM00530">
    <property type="entry name" value="HTH_XRE"/>
    <property type="match status" value="1"/>
</dbReference>
<evidence type="ECO:0000259" key="1">
    <source>
        <dbReference type="PROSITE" id="PS50943"/>
    </source>
</evidence>
<organism evidence="2 3">
    <name type="scientific">Macrococcoides bohemicum</name>
    <dbReference type="NCBI Taxonomy" id="1903056"/>
    <lineage>
        <taxon>Bacteria</taxon>
        <taxon>Bacillati</taxon>
        <taxon>Bacillota</taxon>
        <taxon>Bacilli</taxon>
        <taxon>Bacillales</taxon>
        <taxon>Staphylococcaceae</taxon>
        <taxon>Macrococcoides</taxon>
    </lineage>
</organism>
<dbReference type="AlphaFoldDB" id="A0AAJ4PAB9"/>
<sequence length="94" mass="10755">MKTKLNELMKAKDVSQTKICEDTGITRPTIKKILDGKGSSIGIGKYLLLCDYFDVDLNEMFFVTGDKEKENLRREGYFQAIKVLENSIEDDLPF</sequence>
<accession>A0AAJ4PAB9</accession>
<protein>
    <submittedName>
        <fullName evidence="2">Helix-turn-helix domain-containing protein</fullName>
    </submittedName>
</protein>
<dbReference type="InterPro" id="IPR001387">
    <property type="entry name" value="Cro/C1-type_HTH"/>
</dbReference>
<name>A0AAJ4PAB9_9STAP</name>
<gene>
    <name evidence="2" type="ORF">KYI11_10910</name>
</gene>
<reference evidence="2 3" key="1">
    <citation type="submission" date="2021-07" db="EMBL/GenBank/DDBJ databases">
        <title>Prevalence and characterization of methicillin-resistant Macrococcus spp. in food producing animals and meat in Switzerland in 2019.</title>
        <authorList>
            <person name="Keller J.E."/>
            <person name="Schwendener S."/>
            <person name="Neuenschwander J."/>
            <person name="Overesch G."/>
            <person name="Perreten V."/>
        </authorList>
    </citation>
    <scope>NUCLEOTIDE SEQUENCE [LARGE SCALE GENOMIC DNA]</scope>
    <source>
        <strain evidence="2 3">19Msa0936</strain>
    </source>
</reference>
<keyword evidence="3" id="KW-1185">Reference proteome</keyword>
<dbReference type="RefSeq" id="WP_219502945.1">
    <property type="nucleotide sequence ID" value="NZ_CP079981.1"/>
</dbReference>
<feature type="domain" description="HTH cro/C1-type" evidence="1">
    <location>
        <begin position="5"/>
        <end position="60"/>
    </location>
</feature>
<evidence type="ECO:0000313" key="2">
    <source>
        <dbReference type="EMBL" id="QYA42093.1"/>
    </source>
</evidence>
<evidence type="ECO:0000313" key="3">
    <source>
        <dbReference type="Proteomes" id="UP000826802"/>
    </source>
</evidence>
<proteinExistence type="predicted"/>
<dbReference type="CDD" id="cd00093">
    <property type="entry name" value="HTH_XRE"/>
    <property type="match status" value="1"/>
</dbReference>
<dbReference type="PROSITE" id="PS50943">
    <property type="entry name" value="HTH_CROC1"/>
    <property type="match status" value="1"/>
</dbReference>
<dbReference type="EMBL" id="CP079981">
    <property type="protein sequence ID" value="QYA42093.1"/>
    <property type="molecule type" value="Genomic_DNA"/>
</dbReference>
<dbReference type="Proteomes" id="UP000826802">
    <property type="component" value="Chromosome"/>
</dbReference>
<dbReference type="Pfam" id="PF13443">
    <property type="entry name" value="HTH_26"/>
    <property type="match status" value="1"/>
</dbReference>